<comment type="subcellular location">
    <subcellularLocation>
        <location evidence="1">Cell envelope</location>
    </subcellularLocation>
</comment>
<dbReference type="PROSITE" id="PS50983">
    <property type="entry name" value="FE_B12_PBP"/>
    <property type="match status" value="1"/>
</dbReference>
<dbReference type="SMART" id="SM00342">
    <property type="entry name" value="HTH_ARAC"/>
    <property type="match status" value="1"/>
</dbReference>
<keyword evidence="7" id="KW-0804">Transcription</keyword>
<dbReference type="InterPro" id="IPR018060">
    <property type="entry name" value="HTH_AraC"/>
</dbReference>
<dbReference type="Gene3D" id="1.10.10.60">
    <property type="entry name" value="Homeodomain-like"/>
    <property type="match status" value="2"/>
</dbReference>
<dbReference type="Proteomes" id="UP001589818">
    <property type="component" value="Unassembled WGS sequence"/>
</dbReference>
<gene>
    <name evidence="10" type="ORF">ACFFJ8_19260</name>
</gene>
<protein>
    <submittedName>
        <fullName evidence="10">Helix-turn-helix domain-containing protein</fullName>
    </submittedName>
</protein>
<dbReference type="PANTHER" id="PTHR30532">
    <property type="entry name" value="IRON III DICITRATE-BINDING PERIPLASMIC PROTEIN"/>
    <property type="match status" value="1"/>
</dbReference>
<organism evidence="10 11">
    <name type="scientific">Paenibacillus mendelii</name>
    <dbReference type="NCBI Taxonomy" id="206163"/>
    <lineage>
        <taxon>Bacteria</taxon>
        <taxon>Bacillati</taxon>
        <taxon>Bacillota</taxon>
        <taxon>Bacilli</taxon>
        <taxon>Bacillales</taxon>
        <taxon>Paenibacillaceae</taxon>
        <taxon>Paenibacillus</taxon>
    </lineage>
</organism>
<dbReference type="Gene3D" id="3.40.50.1980">
    <property type="entry name" value="Nitrogenase molybdenum iron protein domain"/>
    <property type="match status" value="2"/>
</dbReference>
<dbReference type="PROSITE" id="PS01124">
    <property type="entry name" value="HTH_ARAC_FAMILY_2"/>
    <property type="match status" value="1"/>
</dbReference>
<dbReference type="InterPro" id="IPR051313">
    <property type="entry name" value="Bact_iron-sidero_bind"/>
</dbReference>
<dbReference type="InterPro" id="IPR009057">
    <property type="entry name" value="Homeodomain-like_sf"/>
</dbReference>
<evidence type="ECO:0000256" key="6">
    <source>
        <dbReference type="ARBA" id="ARBA00023125"/>
    </source>
</evidence>
<keyword evidence="11" id="KW-1185">Reference proteome</keyword>
<keyword evidence="3" id="KW-0813">Transport</keyword>
<dbReference type="SUPFAM" id="SSF53807">
    <property type="entry name" value="Helical backbone' metal receptor"/>
    <property type="match status" value="1"/>
</dbReference>
<keyword evidence="6" id="KW-0238">DNA-binding</keyword>
<sequence length="566" mass="65096">MFFISIMLYNENDYHSNEERLSAMKNGPSLSDHLASYLYKLDDIQHIHSTAPDFQHETTLYGMLLFKQADGDIQIGGTSYPLHRQKVFILAPDTAFKLRLRRADSADYYYIRFHALQAAEQNIFVPATLNCPDELSVSHFSLLIERLDEMERKQHSGNGWDAMKANILFQELLGALFKDANHGHKQDVNQALTLTMEYMEQNYRLNISRKQLAEMVGISEDYYSRAFKKQAGKSPMEYLAEIRVNQAKQSLLLSGDSFRSIAQSVGFSDEFYFSRKFKATTGRSPTSYVNTIKYSEKIASLKHLLTGHLIALGVEPYAAIINNAYPITTRLRNTVDVGDSKPDLEKLMTAKPDLIITRDFRDFGKTQKERMYNQIAPTVTLPFDQNWRIHLQTVGKIIGRDKEASDWLERYEYKVEAIRRQVMPIIRDETILIVGIGEGQMCVYGQRNLGSVLYGDLKLAVPHGVTEIKHFKEVTLADLPLFDADRILLTSYKHDGSAHKDQAIQSEVRRLYANKQWRALKAVRNQAVYNMYDSQHHYTCYTSLSHDLFLDKARQLFMSDSSKQRT</sequence>
<evidence type="ECO:0000256" key="2">
    <source>
        <dbReference type="ARBA" id="ARBA00008814"/>
    </source>
</evidence>
<dbReference type="PROSITE" id="PS00041">
    <property type="entry name" value="HTH_ARAC_FAMILY_1"/>
    <property type="match status" value="1"/>
</dbReference>
<dbReference type="PANTHER" id="PTHR30532:SF21">
    <property type="entry name" value="SIDEROPHORE-BINDING LIPOPROTEIN YFIY-RELATED"/>
    <property type="match status" value="1"/>
</dbReference>
<keyword evidence="4" id="KW-0732">Signal</keyword>
<dbReference type="InterPro" id="IPR002491">
    <property type="entry name" value="ABC_transptr_periplasmic_BD"/>
</dbReference>
<dbReference type="RefSeq" id="WP_256555402.1">
    <property type="nucleotide sequence ID" value="NZ_JANHOF010000008.1"/>
</dbReference>
<evidence type="ECO:0000256" key="7">
    <source>
        <dbReference type="ARBA" id="ARBA00023163"/>
    </source>
</evidence>
<reference evidence="10 11" key="1">
    <citation type="submission" date="2024-09" db="EMBL/GenBank/DDBJ databases">
        <authorList>
            <person name="Sun Q."/>
            <person name="Mori K."/>
        </authorList>
    </citation>
    <scope>NUCLEOTIDE SEQUENCE [LARGE SCALE GENOMIC DNA]</scope>
    <source>
        <strain evidence="10 11">CCM 4839</strain>
    </source>
</reference>
<evidence type="ECO:0000259" key="8">
    <source>
        <dbReference type="PROSITE" id="PS01124"/>
    </source>
</evidence>
<evidence type="ECO:0000313" key="11">
    <source>
        <dbReference type="Proteomes" id="UP001589818"/>
    </source>
</evidence>
<accession>A0ABV6JCK4</accession>
<evidence type="ECO:0000256" key="1">
    <source>
        <dbReference type="ARBA" id="ARBA00004196"/>
    </source>
</evidence>
<dbReference type="Pfam" id="PF01497">
    <property type="entry name" value="Peripla_BP_2"/>
    <property type="match status" value="1"/>
</dbReference>
<feature type="domain" description="HTH araC/xylS-type" evidence="8">
    <location>
        <begin position="193"/>
        <end position="291"/>
    </location>
</feature>
<evidence type="ECO:0000313" key="10">
    <source>
        <dbReference type="EMBL" id="MFC0393497.1"/>
    </source>
</evidence>
<evidence type="ECO:0000256" key="5">
    <source>
        <dbReference type="ARBA" id="ARBA00023015"/>
    </source>
</evidence>
<comment type="caution">
    <text evidence="10">The sequence shown here is derived from an EMBL/GenBank/DDBJ whole genome shotgun (WGS) entry which is preliminary data.</text>
</comment>
<proteinExistence type="inferred from homology"/>
<dbReference type="EMBL" id="JBHLVF010000034">
    <property type="protein sequence ID" value="MFC0393497.1"/>
    <property type="molecule type" value="Genomic_DNA"/>
</dbReference>
<dbReference type="SUPFAM" id="SSF46689">
    <property type="entry name" value="Homeodomain-like"/>
    <property type="match status" value="2"/>
</dbReference>
<keyword evidence="5" id="KW-0805">Transcription regulation</keyword>
<name>A0ABV6JCK4_9BACL</name>
<feature type="domain" description="Fe/B12 periplasmic-binding" evidence="9">
    <location>
        <begin position="297"/>
        <end position="561"/>
    </location>
</feature>
<evidence type="ECO:0000256" key="3">
    <source>
        <dbReference type="ARBA" id="ARBA00022448"/>
    </source>
</evidence>
<evidence type="ECO:0000256" key="4">
    <source>
        <dbReference type="ARBA" id="ARBA00022729"/>
    </source>
</evidence>
<dbReference type="Pfam" id="PF12833">
    <property type="entry name" value="HTH_18"/>
    <property type="match status" value="1"/>
</dbReference>
<comment type="similarity">
    <text evidence="2">Belongs to the bacterial solute-binding protein 8 family.</text>
</comment>
<dbReference type="InterPro" id="IPR018062">
    <property type="entry name" value="HTH_AraC-typ_CS"/>
</dbReference>
<evidence type="ECO:0000259" key="9">
    <source>
        <dbReference type="PROSITE" id="PS50983"/>
    </source>
</evidence>